<evidence type="ECO:0000256" key="4">
    <source>
        <dbReference type="ARBA" id="ARBA00022833"/>
    </source>
</evidence>
<dbReference type="OrthoDB" id="7765161at2759"/>
<dbReference type="FunCoup" id="A0A6I8U7D0">
    <property type="interactions" value="29"/>
</dbReference>
<dbReference type="InterPro" id="IPR036236">
    <property type="entry name" value="Znf_C2H2_sf"/>
</dbReference>
<protein>
    <recommendedName>
        <fullName evidence="11">BED-type domain-containing protein</fullName>
    </recommendedName>
</protein>
<dbReference type="GO" id="GO:0005634">
    <property type="term" value="C:nucleus"/>
    <property type="evidence" value="ECO:0007669"/>
    <property type="project" value="UniProtKB-SubCell"/>
</dbReference>
<keyword evidence="6" id="KW-0238">DNA-binding</keyword>
<dbReference type="SUPFAM" id="SSF53098">
    <property type="entry name" value="Ribonuclease H-like"/>
    <property type="match status" value="1"/>
</dbReference>
<dbReference type="PANTHER" id="PTHR46481">
    <property type="entry name" value="ZINC FINGER BED DOMAIN-CONTAINING PROTEIN 4"/>
    <property type="match status" value="1"/>
</dbReference>
<keyword evidence="8" id="KW-0539">Nucleus</keyword>
<evidence type="ECO:0000313" key="12">
    <source>
        <dbReference type="EnsemblMetazoa" id="AAEL024476-PC"/>
    </source>
</evidence>
<organism evidence="12 13">
    <name type="scientific">Aedes aegypti</name>
    <name type="common">Yellowfever mosquito</name>
    <name type="synonym">Culex aegypti</name>
    <dbReference type="NCBI Taxonomy" id="7159"/>
    <lineage>
        <taxon>Eukaryota</taxon>
        <taxon>Metazoa</taxon>
        <taxon>Ecdysozoa</taxon>
        <taxon>Arthropoda</taxon>
        <taxon>Hexapoda</taxon>
        <taxon>Insecta</taxon>
        <taxon>Pterygota</taxon>
        <taxon>Neoptera</taxon>
        <taxon>Endopterygota</taxon>
        <taxon>Diptera</taxon>
        <taxon>Nematocera</taxon>
        <taxon>Culicoidea</taxon>
        <taxon>Culicidae</taxon>
        <taxon>Culicinae</taxon>
        <taxon>Aedini</taxon>
        <taxon>Aedes</taxon>
        <taxon>Stegomyia</taxon>
    </lineage>
</organism>
<proteinExistence type="predicted"/>
<keyword evidence="7" id="KW-0804">Transcription</keyword>
<name>A0A6I8U7D0_AEDAE</name>
<dbReference type="GO" id="GO:0046983">
    <property type="term" value="F:protein dimerization activity"/>
    <property type="evidence" value="ECO:0007669"/>
    <property type="project" value="InterPro"/>
</dbReference>
<feature type="domain" description="BED-type" evidence="11">
    <location>
        <begin position="6"/>
        <end position="69"/>
    </location>
</feature>
<evidence type="ECO:0000256" key="5">
    <source>
        <dbReference type="ARBA" id="ARBA00023015"/>
    </source>
</evidence>
<dbReference type="InterPro" id="IPR008906">
    <property type="entry name" value="HATC_C_dom"/>
</dbReference>
<accession>A0A6I8U7D0</accession>
<dbReference type="GO" id="GO:0008270">
    <property type="term" value="F:zinc ion binding"/>
    <property type="evidence" value="ECO:0007669"/>
    <property type="project" value="UniProtKB-KW"/>
</dbReference>
<reference evidence="12" key="2">
    <citation type="submission" date="2020-05" db="UniProtKB">
        <authorList>
            <consortium name="EnsemblMetazoa"/>
        </authorList>
    </citation>
    <scope>IDENTIFICATION</scope>
    <source>
        <strain evidence="12">LVP_AGWG</strain>
    </source>
</reference>
<dbReference type="GO" id="GO:0009791">
    <property type="term" value="P:post-embryonic development"/>
    <property type="evidence" value="ECO:0007669"/>
    <property type="project" value="UniProtKB-ARBA"/>
</dbReference>
<dbReference type="InParanoid" id="A0A6I8U7D0"/>
<evidence type="ECO:0000256" key="8">
    <source>
        <dbReference type="ARBA" id="ARBA00023242"/>
    </source>
</evidence>
<keyword evidence="13" id="KW-1185">Reference proteome</keyword>
<dbReference type="AlphaFoldDB" id="A0A6I8U7D0"/>
<dbReference type="GO" id="GO:0003677">
    <property type="term" value="F:DNA binding"/>
    <property type="evidence" value="ECO:0007669"/>
    <property type="project" value="UniProtKB-KW"/>
</dbReference>
<keyword evidence="4" id="KW-0862">Zinc</keyword>
<dbReference type="SMART" id="SM00614">
    <property type="entry name" value="ZnF_BED"/>
    <property type="match status" value="1"/>
</dbReference>
<dbReference type="Proteomes" id="UP000008820">
    <property type="component" value="Chromosome 3"/>
</dbReference>
<feature type="region of interest" description="Disordered" evidence="10">
    <location>
        <begin position="58"/>
        <end position="82"/>
    </location>
</feature>
<reference evidence="12 13" key="1">
    <citation type="submission" date="2017-06" db="EMBL/GenBank/DDBJ databases">
        <title>Aedes aegypti genome working group (AGWG) sequencing and assembly.</title>
        <authorList>
            <consortium name="Aedes aegypti Genome Working Group (AGWG)"/>
            <person name="Matthews B.J."/>
        </authorList>
    </citation>
    <scope>NUCLEOTIDE SEQUENCE [LARGE SCALE GENOMIC DNA]</scope>
    <source>
        <strain evidence="12 13">LVP_AGWG</strain>
    </source>
</reference>
<dbReference type="PANTHER" id="PTHR46481:SF10">
    <property type="entry name" value="ZINC FINGER BED DOMAIN-CONTAINING PROTEIN 39"/>
    <property type="match status" value="1"/>
</dbReference>
<evidence type="ECO:0000259" key="11">
    <source>
        <dbReference type="PROSITE" id="PS50808"/>
    </source>
</evidence>
<dbReference type="SUPFAM" id="SSF140996">
    <property type="entry name" value="Hermes dimerisation domain"/>
    <property type="match status" value="1"/>
</dbReference>
<keyword evidence="2" id="KW-0479">Metal-binding</keyword>
<evidence type="ECO:0000256" key="1">
    <source>
        <dbReference type="ARBA" id="ARBA00004123"/>
    </source>
</evidence>
<evidence type="ECO:0000313" key="13">
    <source>
        <dbReference type="Proteomes" id="UP000008820"/>
    </source>
</evidence>
<dbReference type="EnsemblMetazoa" id="AAEL024476-RC">
    <property type="protein sequence ID" value="AAEL024476-PC"/>
    <property type="gene ID" value="AAEL024476"/>
</dbReference>
<dbReference type="Pfam" id="PF05699">
    <property type="entry name" value="Dimer_Tnp_hAT"/>
    <property type="match status" value="1"/>
</dbReference>
<evidence type="ECO:0000256" key="6">
    <source>
        <dbReference type="ARBA" id="ARBA00023125"/>
    </source>
</evidence>
<evidence type="ECO:0000256" key="10">
    <source>
        <dbReference type="SAM" id="MobiDB-lite"/>
    </source>
</evidence>
<evidence type="ECO:0000256" key="7">
    <source>
        <dbReference type="ARBA" id="ARBA00023163"/>
    </source>
</evidence>
<dbReference type="SUPFAM" id="SSF57667">
    <property type="entry name" value="beta-beta-alpha zinc fingers"/>
    <property type="match status" value="1"/>
</dbReference>
<dbReference type="Pfam" id="PF02892">
    <property type="entry name" value="zf-BED"/>
    <property type="match status" value="1"/>
</dbReference>
<sequence length="672" mass="76390">MATGRTKISAVWRHFTKINKSTALCNLCRKDLKFCGNTTNLKNHLKLKHKMREFIDQTKQKHTDKAETSDLSSDEDEDECNVTRKSKVELDTKENYNFGLRQQTVSEAFNRPMSFEAGGEKFESITSSVMYMVTKDGLPLNTVEKRGFRRLMQTICPLYKVPGETKFTSLLHDKEQKMRQLMRKKLQAQPHICLTTDIWTEMMHMKSYLGVTGHFVHENKIESCMLGVVLFDDSKTGENIADTLKHICDQWEITENKVLMVVTDQGANIMKGVKLLFGSKRHIPCFGHIINLVASKSVPIYKQPYTARLEPVIDEEEDDSEYIDPDSDSQFYEVISVIKKLKLIIKFFKSSETASRMLREQQMTEGRKEGHRLVLMLDVRTRWNSILSMVERFILLTNHVSTVLLSLPKSPPMLSGQELGILKELIKVLKPLDKVTVEMSGESYCTLSKVIPLVRLLKLAYSSMALETPEIIVVKTRIVKSIEFQFRHVEDVELMAVSTLLDPRFKNIHFESAAASAQAVKVAGKLLSAQIGETTKNVEDSIRLDNPPDAEDLWSIHDNLVAKSSKTFVVETAGGVPIELKQYLNAPVAPRTTNPLELWDKMKSLYPNLHKIALQFLPMLATSVPSERLFSKAGQLLTKTRNKLSGSNVDMLLFLQSLSEETWFSDKCNTAE</sequence>
<feature type="compositionally biased region" description="Basic and acidic residues" evidence="10">
    <location>
        <begin position="58"/>
        <end position="68"/>
    </location>
</feature>
<evidence type="ECO:0000256" key="3">
    <source>
        <dbReference type="ARBA" id="ARBA00022771"/>
    </source>
</evidence>
<keyword evidence="5" id="KW-0805">Transcription regulation</keyword>
<evidence type="ECO:0000256" key="9">
    <source>
        <dbReference type="PROSITE-ProRule" id="PRU00027"/>
    </source>
</evidence>
<keyword evidence="3 9" id="KW-0863">Zinc-finger</keyword>
<dbReference type="PROSITE" id="PS50808">
    <property type="entry name" value="ZF_BED"/>
    <property type="match status" value="1"/>
</dbReference>
<dbReference type="InterPro" id="IPR052035">
    <property type="entry name" value="ZnF_BED_domain_contain"/>
</dbReference>
<dbReference type="InterPro" id="IPR012337">
    <property type="entry name" value="RNaseH-like_sf"/>
</dbReference>
<gene>
    <name evidence="12" type="primary">110678781</name>
</gene>
<dbReference type="InterPro" id="IPR003656">
    <property type="entry name" value="Znf_BED"/>
</dbReference>
<comment type="subcellular location">
    <subcellularLocation>
        <location evidence="1">Nucleus</location>
    </subcellularLocation>
</comment>
<evidence type="ECO:0000256" key="2">
    <source>
        <dbReference type="ARBA" id="ARBA00022723"/>
    </source>
</evidence>
<dbReference type="EnsemblMetazoa" id="AAEL024476-RA">
    <property type="protein sequence ID" value="AAEL024476-PA"/>
    <property type="gene ID" value="AAEL024476"/>
</dbReference>